<dbReference type="eggNOG" id="ENOG5033A9E">
    <property type="taxonomic scope" value="Bacteria"/>
</dbReference>
<dbReference type="InterPro" id="IPR025874">
    <property type="entry name" value="DZR"/>
</dbReference>
<evidence type="ECO:0000313" key="3">
    <source>
        <dbReference type="Proteomes" id="UP000036923"/>
    </source>
</evidence>
<keyword evidence="3" id="KW-1185">Reference proteome</keyword>
<evidence type="ECO:0000259" key="1">
    <source>
        <dbReference type="Pfam" id="PF12773"/>
    </source>
</evidence>
<dbReference type="EMBL" id="LGTC01000001">
    <property type="protein sequence ID" value="KNY24801.1"/>
    <property type="molecule type" value="Genomic_DNA"/>
</dbReference>
<protein>
    <submittedName>
        <fullName evidence="2">Double zinc ribbon</fullName>
    </submittedName>
</protein>
<evidence type="ECO:0000313" key="2">
    <source>
        <dbReference type="EMBL" id="KNY24801.1"/>
    </source>
</evidence>
<sequence>MSMLESFTRKVTDTAKAAAKKSSELVEVTKLNMSISSEEDKIEKLYLEIGKTIYESYAKGETTSDLFVEKCKQIDSYNSNIKEMRRKILELKNEKICPSCREELDISALYCSKCGAKQEVIEPPVAEVQEIVEKKCSGCGSVVEEDSLFCTKCGTKLEEIE</sequence>
<name>A0A0L6JG22_9FIRM</name>
<dbReference type="OrthoDB" id="9788304at2"/>
<dbReference type="STRING" id="398512.Bccel_0058"/>
<organism evidence="2 3">
    <name type="scientific">Pseudobacteroides cellulosolvens ATCC 35603 = DSM 2933</name>
    <dbReference type="NCBI Taxonomy" id="398512"/>
    <lineage>
        <taxon>Bacteria</taxon>
        <taxon>Bacillati</taxon>
        <taxon>Bacillota</taxon>
        <taxon>Clostridia</taxon>
        <taxon>Eubacteriales</taxon>
        <taxon>Oscillospiraceae</taxon>
        <taxon>Pseudobacteroides</taxon>
    </lineage>
</organism>
<proteinExistence type="predicted"/>
<gene>
    <name evidence="2" type="ORF">Bccel_0058</name>
</gene>
<comment type="caution">
    <text evidence="2">The sequence shown here is derived from an EMBL/GenBank/DDBJ whole genome shotgun (WGS) entry which is preliminary data.</text>
</comment>
<reference evidence="3" key="1">
    <citation type="submission" date="2015-07" db="EMBL/GenBank/DDBJ databases">
        <title>Near-Complete Genome Sequence of the Cellulolytic Bacterium Bacteroides (Pseudobacteroides) cellulosolvens ATCC 35603.</title>
        <authorList>
            <person name="Dassa B."/>
            <person name="Utturkar S.M."/>
            <person name="Klingeman D.M."/>
            <person name="Hurt R.A."/>
            <person name="Keller M."/>
            <person name="Xu J."/>
            <person name="Reddy Y.H.K."/>
            <person name="Borovok I."/>
            <person name="Grinberg I.R."/>
            <person name="Lamed R."/>
            <person name="Zhivin O."/>
            <person name="Bayer E.A."/>
            <person name="Brown S.D."/>
        </authorList>
    </citation>
    <scope>NUCLEOTIDE SEQUENCE [LARGE SCALE GENOMIC DNA]</scope>
    <source>
        <strain evidence="3">DSM 2933</strain>
    </source>
</reference>
<dbReference type="Pfam" id="PF12773">
    <property type="entry name" value="DZR"/>
    <property type="match status" value="1"/>
</dbReference>
<feature type="domain" description="DZANK-type" evidence="1">
    <location>
        <begin position="97"/>
        <end position="154"/>
    </location>
</feature>
<dbReference type="RefSeq" id="WP_050752928.1">
    <property type="nucleotide sequence ID" value="NZ_JQKC01000009.1"/>
</dbReference>
<dbReference type="Proteomes" id="UP000036923">
    <property type="component" value="Unassembled WGS sequence"/>
</dbReference>
<accession>A0A0L6JG22</accession>
<dbReference type="AlphaFoldDB" id="A0A0L6JG22"/>